<feature type="short sequence motif" description="DGA/G" evidence="4">
    <location>
        <begin position="195"/>
        <end position="197"/>
    </location>
</feature>
<dbReference type="Pfam" id="PF01734">
    <property type="entry name" value="Patatin"/>
    <property type="match status" value="1"/>
</dbReference>
<dbReference type="EMBL" id="NRRV01000053">
    <property type="protein sequence ID" value="MBK1632644.1"/>
    <property type="molecule type" value="Genomic_DNA"/>
</dbReference>
<evidence type="ECO:0000259" key="5">
    <source>
        <dbReference type="PROSITE" id="PS51635"/>
    </source>
</evidence>
<keyword evidence="7" id="KW-1185">Reference proteome</keyword>
<evidence type="ECO:0000256" key="2">
    <source>
        <dbReference type="ARBA" id="ARBA00022963"/>
    </source>
</evidence>
<dbReference type="InterPro" id="IPR016035">
    <property type="entry name" value="Acyl_Trfase/lysoPLipase"/>
</dbReference>
<feature type="short sequence motif" description="GXGXXG" evidence="4">
    <location>
        <begin position="24"/>
        <end position="29"/>
    </location>
</feature>
<dbReference type="CDD" id="cd07199">
    <property type="entry name" value="Pat17_PNPLA8_PNPLA9_like"/>
    <property type="match status" value="1"/>
</dbReference>
<evidence type="ECO:0000313" key="6">
    <source>
        <dbReference type="EMBL" id="MBK1632644.1"/>
    </source>
</evidence>
<dbReference type="InterPro" id="IPR002641">
    <property type="entry name" value="PNPLA_dom"/>
</dbReference>
<feature type="active site" description="Proton acceptor" evidence="4">
    <location>
        <position position="195"/>
    </location>
</feature>
<reference evidence="6 7" key="1">
    <citation type="journal article" date="2020" name="Microorganisms">
        <title>Osmotic Adaptation and Compatible Solute Biosynthesis of Phototrophic Bacteria as Revealed from Genome Analyses.</title>
        <authorList>
            <person name="Imhoff J.F."/>
            <person name="Rahn T."/>
            <person name="Kunzel S."/>
            <person name="Keller A."/>
            <person name="Neulinger S.C."/>
        </authorList>
    </citation>
    <scope>NUCLEOTIDE SEQUENCE [LARGE SCALE GENOMIC DNA]</scope>
    <source>
        <strain evidence="6 7">DSM 6210</strain>
    </source>
</reference>
<dbReference type="Proteomes" id="UP000748752">
    <property type="component" value="Unassembled WGS sequence"/>
</dbReference>
<proteinExistence type="predicted"/>
<dbReference type="Gene3D" id="3.40.1090.10">
    <property type="entry name" value="Cytosolic phospholipase A2 catalytic domain"/>
    <property type="match status" value="1"/>
</dbReference>
<dbReference type="PANTHER" id="PTHR24185:SF1">
    <property type="entry name" value="CALCIUM-INDEPENDENT PHOSPHOLIPASE A2-GAMMA"/>
    <property type="match status" value="1"/>
</dbReference>
<feature type="short sequence motif" description="GXSXG" evidence="4">
    <location>
        <begin position="56"/>
        <end position="60"/>
    </location>
</feature>
<organism evidence="6 7">
    <name type="scientific">Thiohalocapsa halophila</name>
    <dbReference type="NCBI Taxonomy" id="69359"/>
    <lineage>
        <taxon>Bacteria</taxon>
        <taxon>Pseudomonadati</taxon>
        <taxon>Pseudomonadota</taxon>
        <taxon>Gammaproteobacteria</taxon>
        <taxon>Chromatiales</taxon>
        <taxon>Chromatiaceae</taxon>
        <taxon>Thiohalocapsa</taxon>
    </lineage>
</organism>
<evidence type="ECO:0000256" key="1">
    <source>
        <dbReference type="ARBA" id="ARBA00022801"/>
    </source>
</evidence>
<comment type="caution">
    <text evidence="6">The sequence shown here is derived from an EMBL/GenBank/DDBJ whole genome shotgun (WGS) entry which is preliminary data.</text>
</comment>
<dbReference type="SUPFAM" id="SSF52151">
    <property type="entry name" value="FabD/lysophospholipase-like"/>
    <property type="match status" value="1"/>
</dbReference>
<evidence type="ECO:0000256" key="3">
    <source>
        <dbReference type="ARBA" id="ARBA00023098"/>
    </source>
</evidence>
<gene>
    <name evidence="6" type="ORF">CKO31_18230</name>
</gene>
<evidence type="ECO:0000256" key="4">
    <source>
        <dbReference type="PROSITE-ProRule" id="PRU01161"/>
    </source>
</evidence>
<keyword evidence="3 4" id="KW-0443">Lipid metabolism</keyword>
<name>A0ABS1CL30_9GAMM</name>
<keyword evidence="2 4" id="KW-0442">Lipid degradation</keyword>
<accession>A0ABS1CL30</accession>
<dbReference type="PANTHER" id="PTHR24185">
    <property type="entry name" value="CALCIUM-INDEPENDENT PHOSPHOLIPASE A2-GAMMA"/>
    <property type="match status" value="1"/>
</dbReference>
<dbReference type="PROSITE" id="PS51635">
    <property type="entry name" value="PNPLA"/>
    <property type="match status" value="1"/>
</dbReference>
<feature type="domain" description="PNPLA" evidence="5">
    <location>
        <begin position="20"/>
        <end position="208"/>
    </location>
</feature>
<keyword evidence="1 4" id="KW-0378">Hydrolase</keyword>
<evidence type="ECO:0000313" key="7">
    <source>
        <dbReference type="Proteomes" id="UP000748752"/>
    </source>
</evidence>
<feature type="active site" description="Nucleophile" evidence="4">
    <location>
        <position position="58"/>
    </location>
</feature>
<protein>
    <recommendedName>
        <fullName evidence="5">PNPLA domain-containing protein</fullName>
    </recommendedName>
</protein>
<sequence>MRISTLAESLGIRPKPYRILTLDGGGVRGIIPVLWLERLEKYLGGPVYTHFDLIAGTSVGAILGCAFAQGMTASEVRAMWLDAAHTAFARPVGWRDHARRAAFAVGAGTKYDGHNLSVLLRSVFGTHRMGDLARPTLALSYDIQTQRVHVFSSVREDHRDLPVWEVCRASAAAPLFFDAHMMVVDSTGARHPMIDGGVTANNPVVLAISEAVSSAGAQRGMRLENVVVASFGTGEAPEGKPTAPKTIFGHGSTILQALLSGATGTDHVTARTLLPAHSYWRFQTAIAARLEALDRIESIDELQAIAMARLADGMDHRLDQLARRLQGRSLDRQPWERLRASE</sequence>